<reference evidence="2" key="1">
    <citation type="submission" date="2024-06" db="EMBL/GenBank/DDBJ databases">
        <authorList>
            <person name="Li S."/>
        </authorList>
    </citation>
    <scope>NUCLEOTIDE SEQUENCE</scope>
    <source>
        <strain evidence="2">SR10</strain>
    </source>
</reference>
<evidence type="ECO:0008006" key="3">
    <source>
        <dbReference type="Google" id="ProtNLM"/>
    </source>
</evidence>
<feature type="signal peptide" evidence="1">
    <location>
        <begin position="1"/>
        <end position="33"/>
    </location>
</feature>
<dbReference type="AlphaFoldDB" id="A0AAU8MPQ8"/>
<name>A0AAU8MPQ8_9GAMM</name>
<feature type="chain" id="PRO_5043874117" description="Lipoprotein" evidence="1">
    <location>
        <begin position="34"/>
        <end position="77"/>
    </location>
</feature>
<dbReference type="RefSeq" id="WP_363796533.1">
    <property type="nucleotide sequence ID" value="NZ_CP159925.1"/>
</dbReference>
<gene>
    <name evidence="2" type="ORF">ABU614_14695</name>
</gene>
<evidence type="ECO:0000313" key="2">
    <source>
        <dbReference type="EMBL" id="XCO73635.1"/>
    </source>
</evidence>
<protein>
    <recommendedName>
        <fullName evidence="3">Lipoprotein</fullName>
    </recommendedName>
</protein>
<evidence type="ECO:0000256" key="1">
    <source>
        <dbReference type="SAM" id="SignalP"/>
    </source>
</evidence>
<sequence>MKAVSTKGGSRTAGLAALAAGVFGFAASVTAFAAIDRCEECRTNVLEPCQLYTPDARPSCFMQYRACLTAYGCQLDP</sequence>
<organism evidence="2">
    <name type="scientific">Lysobacter firmicutimachus</name>
    <dbReference type="NCBI Taxonomy" id="1792846"/>
    <lineage>
        <taxon>Bacteria</taxon>
        <taxon>Pseudomonadati</taxon>
        <taxon>Pseudomonadota</taxon>
        <taxon>Gammaproteobacteria</taxon>
        <taxon>Lysobacterales</taxon>
        <taxon>Lysobacteraceae</taxon>
        <taxon>Lysobacter</taxon>
    </lineage>
</organism>
<dbReference type="EMBL" id="CP159925">
    <property type="protein sequence ID" value="XCO73635.1"/>
    <property type="molecule type" value="Genomic_DNA"/>
</dbReference>
<accession>A0AAU8MPQ8</accession>
<proteinExistence type="predicted"/>
<keyword evidence="1" id="KW-0732">Signal</keyword>